<feature type="chain" id="PRO_5022949618" evidence="1">
    <location>
        <begin position="29"/>
        <end position="173"/>
    </location>
</feature>
<feature type="signal peptide" evidence="1">
    <location>
        <begin position="1"/>
        <end position="28"/>
    </location>
</feature>
<evidence type="ECO:0000259" key="2">
    <source>
        <dbReference type="Pfam" id="PF14200"/>
    </source>
</evidence>
<gene>
    <name evidence="3" type="ORF">FHG89_02350</name>
</gene>
<dbReference type="Proteomes" id="UP000306145">
    <property type="component" value="Unassembled WGS sequence"/>
</dbReference>
<organism evidence="3 4">
    <name type="scientific">Micromonospora orduensis</name>
    <dbReference type="NCBI Taxonomy" id="1420891"/>
    <lineage>
        <taxon>Bacteria</taxon>
        <taxon>Bacillati</taxon>
        <taxon>Actinomycetota</taxon>
        <taxon>Actinomycetes</taxon>
        <taxon>Micromonosporales</taxon>
        <taxon>Micromonosporaceae</taxon>
        <taxon>Micromonospora</taxon>
    </lineage>
</organism>
<keyword evidence="4" id="KW-1185">Reference proteome</keyword>
<name>A0A5C4QZG0_9ACTN</name>
<feature type="domain" description="Ricin B lectin" evidence="2">
    <location>
        <begin position="86"/>
        <end position="161"/>
    </location>
</feature>
<dbReference type="InterPro" id="IPR000772">
    <property type="entry name" value="Ricin_B_lectin"/>
</dbReference>
<dbReference type="CDD" id="cd00161">
    <property type="entry name" value="beta-trefoil_Ricin-like"/>
    <property type="match status" value="1"/>
</dbReference>
<comment type="caution">
    <text evidence="3">The sequence shown here is derived from an EMBL/GenBank/DDBJ whole genome shotgun (WGS) entry which is preliminary data.</text>
</comment>
<dbReference type="SUPFAM" id="SSF50370">
    <property type="entry name" value="Ricin B-like lectins"/>
    <property type="match status" value="1"/>
</dbReference>
<accession>A0A5C4QZG0</accession>
<evidence type="ECO:0000256" key="1">
    <source>
        <dbReference type="SAM" id="SignalP"/>
    </source>
</evidence>
<evidence type="ECO:0000313" key="3">
    <source>
        <dbReference type="EMBL" id="TNH31422.1"/>
    </source>
</evidence>
<dbReference type="EMBL" id="VDFY01000072">
    <property type="protein sequence ID" value="TNH31422.1"/>
    <property type="molecule type" value="Genomic_DNA"/>
</dbReference>
<evidence type="ECO:0000313" key="4">
    <source>
        <dbReference type="Proteomes" id="UP000306145"/>
    </source>
</evidence>
<protein>
    <submittedName>
        <fullName evidence="3">RICIN domain-containing protein</fullName>
    </submittedName>
</protein>
<reference evidence="3 4" key="1">
    <citation type="submission" date="2019-06" db="EMBL/GenBank/DDBJ databases">
        <title>Micromonospora ordensis sp. nov., isolated from deep marine sediment.</title>
        <authorList>
            <person name="Veyisoglu A."/>
            <person name="Carro L."/>
            <person name="Klenk H.-P."/>
            <person name="Sahin N."/>
        </authorList>
    </citation>
    <scope>NUCLEOTIDE SEQUENCE [LARGE SCALE GENOMIC DNA]</scope>
    <source>
        <strain evidence="3 4">S2509</strain>
    </source>
</reference>
<dbReference type="OrthoDB" id="9806701at2"/>
<dbReference type="InterPro" id="IPR035992">
    <property type="entry name" value="Ricin_B-like_lectins"/>
</dbReference>
<dbReference type="PROSITE" id="PS50231">
    <property type="entry name" value="RICIN_B_LECTIN"/>
    <property type="match status" value="1"/>
</dbReference>
<dbReference type="Gene3D" id="2.80.10.50">
    <property type="match status" value="3"/>
</dbReference>
<proteinExistence type="predicted"/>
<dbReference type="AlphaFoldDB" id="A0A5C4QZG0"/>
<keyword evidence="1" id="KW-0732">Signal</keyword>
<sequence length="173" mass="18393">MRLRGILAAALIGAAMPALTLAPTPAAAVTAGPFWWASASVSDSNRMVLDVQGPSTAQYAKIHLWSFHGGSSQYWYMDSAGSGSSTWLLRNKYSGKCMDRQGTGTANGTAVVQDTCDFGDKGQQWRQEFRYEGGGHQYYRFVNVLTGKCLDNAEGGITNGNKSKSGAAALPTA</sequence>
<dbReference type="RefSeq" id="WP_139582387.1">
    <property type="nucleotide sequence ID" value="NZ_VDFY01000072.1"/>
</dbReference>
<dbReference type="Pfam" id="PF14200">
    <property type="entry name" value="RicinB_lectin_2"/>
    <property type="match status" value="1"/>
</dbReference>